<dbReference type="OrthoDB" id="8181851at2759"/>
<proteinExistence type="predicted"/>
<dbReference type="AlphaFoldDB" id="A0A8J2HHB5"/>
<keyword evidence="3" id="KW-1185">Reference proteome</keyword>
<reference evidence="2" key="1">
    <citation type="submission" date="2021-04" db="EMBL/GenBank/DDBJ databases">
        <authorList>
            <person name="Chebbi M.A.C M."/>
        </authorList>
    </citation>
    <scope>NUCLEOTIDE SEQUENCE</scope>
</reference>
<evidence type="ECO:0000313" key="2">
    <source>
        <dbReference type="EMBL" id="CAG5099883.1"/>
    </source>
</evidence>
<evidence type="ECO:0000256" key="1">
    <source>
        <dbReference type="SAM" id="MobiDB-lite"/>
    </source>
</evidence>
<accession>A0A8J2HHB5</accession>
<gene>
    <name evidence="2" type="ORF">HICCMSTLAB_LOCUS9282</name>
</gene>
<dbReference type="EMBL" id="CAJNRD030001122">
    <property type="protein sequence ID" value="CAG5099883.1"/>
    <property type="molecule type" value="Genomic_DNA"/>
</dbReference>
<dbReference type="Proteomes" id="UP000786811">
    <property type="component" value="Unassembled WGS sequence"/>
</dbReference>
<organism evidence="2 3">
    <name type="scientific">Cotesia congregata</name>
    <name type="common">Parasitoid wasp</name>
    <name type="synonym">Apanteles congregatus</name>
    <dbReference type="NCBI Taxonomy" id="51543"/>
    <lineage>
        <taxon>Eukaryota</taxon>
        <taxon>Metazoa</taxon>
        <taxon>Ecdysozoa</taxon>
        <taxon>Arthropoda</taxon>
        <taxon>Hexapoda</taxon>
        <taxon>Insecta</taxon>
        <taxon>Pterygota</taxon>
        <taxon>Neoptera</taxon>
        <taxon>Endopterygota</taxon>
        <taxon>Hymenoptera</taxon>
        <taxon>Apocrita</taxon>
        <taxon>Ichneumonoidea</taxon>
        <taxon>Braconidae</taxon>
        <taxon>Microgastrinae</taxon>
        <taxon>Cotesia</taxon>
    </lineage>
</organism>
<protein>
    <submittedName>
        <fullName evidence="2">Uncharacterized protein</fullName>
    </submittedName>
</protein>
<comment type="caution">
    <text evidence="2">The sequence shown here is derived from an EMBL/GenBank/DDBJ whole genome shotgun (WGS) entry which is preliminary data.</text>
</comment>
<name>A0A8J2HHB5_COTCN</name>
<feature type="non-terminal residue" evidence="2">
    <location>
        <position position="68"/>
    </location>
</feature>
<evidence type="ECO:0000313" key="3">
    <source>
        <dbReference type="Proteomes" id="UP000786811"/>
    </source>
</evidence>
<feature type="compositionally biased region" description="Polar residues" evidence="1">
    <location>
        <begin position="45"/>
        <end position="60"/>
    </location>
</feature>
<sequence>MTNHGVSNYNYFAMSDRAGNANRTNQCNPNHAPTGPGHQAGYHGSGTTSDRNNHSRQCNPQDIKYGKK</sequence>
<feature type="compositionally biased region" description="Polar residues" evidence="1">
    <location>
        <begin position="21"/>
        <end position="31"/>
    </location>
</feature>
<feature type="region of interest" description="Disordered" evidence="1">
    <location>
        <begin position="17"/>
        <end position="68"/>
    </location>
</feature>